<sequence length="121" mass="12855">MTNLNMEVPPEVREFAEKTVEQARKAFDGYVAAAQKAAAQTEAAAENAAAGVKEVSSKAISYAEANVKAAFDLAENLVKAKDPKEILAIQSEYLKAQIAAVQEQAKVLGDAVKSVMTPDTK</sequence>
<dbReference type="NCBIfam" id="TIGR01985">
    <property type="entry name" value="phasin_2"/>
    <property type="match status" value="1"/>
</dbReference>
<dbReference type="Pfam" id="PF09361">
    <property type="entry name" value="Phasin_2"/>
    <property type="match status" value="1"/>
</dbReference>
<evidence type="ECO:0000259" key="1">
    <source>
        <dbReference type="Pfam" id="PF09361"/>
    </source>
</evidence>
<dbReference type="Proteomes" id="UP000198418">
    <property type="component" value="Unassembled WGS sequence"/>
</dbReference>
<dbReference type="EMBL" id="FYDG01000009">
    <property type="protein sequence ID" value="SNB78175.1"/>
    <property type="molecule type" value="Genomic_DNA"/>
</dbReference>
<dbReference type="AlphaFoldDB" id="A0A212RZH5"/>
<organism evidence="2 3">
    <name type="scientific">Rhodoblastus acidophilus</name>
    <name type="common">Rhodopseudomonas acidophila</name>
    <dbReference type="NCBI Taxonomy" id="1074"/>
    <lineage>
        <taxon>Bacteria</taxon>
        <taxon>Pseudomonadati</taxon>
        <taxon>Pseudomonadota</taxon>
        <taxon>Alphaproteobacteria</taxon>
        <taxon>Hyphomicrobiales</taxon>
        <taxon>Rhodoblastaceae</taxon>
        <taxon>Rhodoblastus</taxon>
    </lineage>
</organism>
<dbReference type="RefSeq" id="WP_088521607.1">
    <property type="nucleotide sequence ID" value="NZ_FYDG01000009.1"/>
</dbReference>
<name>A0A212RZH5_RHOAC</name>
<evidence type="ECO:0000313" key="2">
    <source>
        <dbReference type="EMBL" id="SNB78175.1"/>
    </source>
</evidence>
<feature type="domain" description="Phasin" evidence="1">
    <location>
        <begin position="32"/>
        <end position="114"/>
    </location>
</feature>
<evidence type="ECO:0000313" key="3">
    <source>
        <dbReference type="Proteomes" id="UP000198418"/>
    </source>
</evidence>
<dbReference type="OrthoDB" id="7856369at2"/>
<dbReference type="InterPro" id="IPR018968">
    <property type="entry name" value="Phasin"/>
</dbReference>
<gene>
    <name evidence="2" type="ORF">SAMN06265338_10975</name>
</gene>
<proteinExistence type="predicted"/>
<protein>
    <submittedName>
        <fullName evidence="2">Phasin</fullName>
    </submittedName>
</protein>
<dbReference type="InterPro" id="IPR010234">
    <property type="entry name" value="Phasin_subfam-2"/>
</dbReference>
<keyword evidence="3" id="KW-1185">Reference proteome</keyword>
<reference evidence="3" key="1">
    <citation type="submission" date="2017-06" db="EMBL/GenBank/DDBJ databases">
        <authorList>
            <person name="Varghese N."/>
            <person name="Submissions S."/>
        </authorList>
    </citation>
    <scope>NUCLEOTIDE SEQUENCE [LARGE SCALE GENOMIC DNA]</scope>
    <source>
        <strain evidence="3">DSM 137</strain>
    </source>
</reference>
<accession>A0A212RZH5</accession>